<organism evidence="2 3">
    <name type="scientific">Salinarimonas soli</name>
    <dbReference type="NCBI Taxonomy" id="1638099"/>
    <lineage>
        <taxon>Bacteria</taxon>
        <taxon>Pseudomonadati</taxon>
        <taxon>Pseudomonadota</taxon>
        <taxon>Alphaproteobacteria</taxon>
        <taxon>Hyphomicrobiales</taxon>
        <taxon>Salinarimonadaceae</taxon>
        <taxon>Salinarimonas</taxon>
    </lineage>
</organism>
<comment type="caution">
    <text evidence="2">The sequence shown here is derived from an EMBL/GenBank/DDBJ whole genome shotgun (WGS) entry which is preliminary data.</text>
</comment>
<evidence type="ECO:0000313" key="3">
    <source>
        <dbReference type="Proteomes" id="UP000323142"/>
    </source>
</evidence>
<name>A0A5B2VFP4_9HYPH</name>
<proteinExistence type="predicted"/>
<gene>
    <name evidence="2" type="ORF">F0L46_08370</name>
</gene>
<accession>A0A5B2VFP4</accession>
<evidence type="ECO:0000313" key="2">
    <source>
        <dbReference type="EMBL" id="KAA2237685.1"/>
    </source>
</evidence>
<evidence type="ECO:0000256" key="1">
    <source>
        <dbReference type="SAM" id="MobiDB-lite"/>
    </source>
</evidence>
<dbReference type="EMBL" id="VUOA01000018">
    <property type="protein sequence ID" value="KAA2237685.1"/>
    <property type="molecule type" value="Genomic_DNA"/>
</dbReference>
<feature type="region of interest" description="Disordered" evidence="1">
    <location>
        <begin position="124"/>
        <end position="143"/>
    </location>
</feature>
<dbReference type="Proteomes" id="UP000323142">
    <property type="component" value="Unassembled WGS sequence"/>
</dbReference>
<reference evidence="2 3" key="1">
    <citation type="submission" date="2019-09" db="EMBL/GenBank/DDBJ databases">
        <title>Salinarimonas rosea gen. nov., sp. nov., a new member of the a-2 subgroup of the Proteobacteria.</title>
        <authorList>
            <person name="Liu J."/>
        </authorList>
    </citation>
    <scope>NUCLEOTIDE SEQUENCE [LARGE SCALE GENOMIC DNA]</scope>
    <source>
        <strain evidence="2 3">BN140002</strain>
    </source>
</reference>
<dbReference type="RefSeq" id="WP_149816636.1">
    <property type="nucleotide sequence ID" value="NZ_VUOA01000018.1"/>
</dbReference>
<sequence>MATLTDEVKAFIVQGLACFDQPSVVVEAVKAEFGQVVTRQQVEGYDPGKRAGAKLSEKWRAIFAETRKAFLEDTAAIPVANKAVRLRILQRLVERAEARGNAPLVAELLEQIAKECGDAFTNRRELTGKGGGPIEAQVRPDLKGLDQDERDALRAILERRAGGPARGT</sequence>
<dbReference type="OrthoDB" id="9813753at2"/>
<reference evidence="2 3" key="2">
    <citation type="submission" date="2019-09" db="EMBL/GenBank/DDBJ databases">
        <authorList>
            <person name="Jin C."/>
        </authorList>
    </citation>
    <scope>NUCLEOTIDE SEQUENCE [LARGE SCALE GENOMIC DNA]</scope>
    <source>
        <strain evidence="2 3">BN140002</strain>
    </source>
</reference>
<protein>
    <submittedName>
        <fullName evidence="2">DUF2280 domain-containing protein</fullName>
    </submittedName>
</protein>
<dbReference type="InterPro" id="IPR018738">
    <property type="entry name" value="DUF2280"/>
</dbReference>
<keyword evidence="3" id="KW-1185">Reference proteome</keyword>
<dbReference type="Pfam" id="PF10045">
    <property type="entry name" value="DUF2280"/>
    <property type="match status" value="1"/>
</dbReference>
<dbReference type="AlphaFoldDB" id="A0A5B2VFP4"/>